<keyword evidence="4 5" id="KW-0472">Membrane</keyword>
<evidence type="ECO:0000256" key="1">
    <source>
        <dbReference type="ARBA" id="ARBA00004141"/>
    </source>
</evidence>
<dbReference type="PANTHER" id="PTHR48021:SF68">
    <property type="entry name" value="MAJOR FACILITATOR SUPERFAMILY (MFS) PROFILE DOMAIN-CONTAINING PROTEIN"/>
    <property type="match status" value="1"/>
</dbReference>
<dbReference type="PANTHER" id="PTHR48021">
    <property type="match status" value="1"/>
</dbReference>
<dbReference type="Pfam" id="PF00083">
    <property type="entry name" value="Sugar_tr"/>
    <property type="match status" value="1"/>
</dbReference>
<dbReference type="InterPro" id="IPR050549">
    <property type="entry name" value="MFS_Trehalose_Transporter"/>
</dbReference>
<evidence type="ECO:0000313" key="8">
    <source>
        <dbReference type="Proteomes" id="UP001154114"/>
    </source>
</evidence>
<feature type="transmembrane region" description="Helical" evidence="5">
    <location>
        <begin position="427"/>
        <end position="454"/>
    </location>
</feature>
<feature type="transmembrane region" description="Helical" evidence="5">
    <location>
        <begin position="150"/>
        <end position="169"/>
    </location>
</feature>
<name>A0A9P0BRB6_CHRIL</name>
<evidence type="ECO:0000256" key="2">
    <source>
        <dbReference type="ARBA" id="ARBA00022692"/>
    </source>
</evidence>
<feature type="transmembrane region" description="Helical" evidence="5">
    <location>
        <begin position="404"/>
        <end position="421"/>
    </location>
</feature>
<protein>
    <recommendedName>
        <fullName evidence="6">Major facilitator superfamily (MFS) profile domain-containing protein</fullName>
    </recommendedName>
</protein>
<sequence length="493" mass="54447">MPCGLVTEQNEERMVSPLVRQTWTMSAVLINMFGQGMVLSYTSSLLPGLNHPDSPIKVDLNTGSWLGSIVGVSGIPGFLLSSVLMDHIGRKITHAVIILPGVVGWILIYFANDVKTIMIGRFLGGLSSMGTVSLGAVVIGEYTCPKYRGVFLYLKNAAVCLGAMFTHILSRYLHWRTITLVGLVPVLLALAIIYTWPESPAWLISRKQYDRSKKAFFWLRGESEASKKELAETINAQKERMRARNRKIDFSYSIVDFFRKFTRKDFLKPLNIMILAALVLEMSGRHVFPAYAPLIMAAVTGDSTQSFYYTLALDVIITAASLFASILVKLMSRRKLLFTTGFSAFGVLALVCLNLFLTSQDIIANRPLLSVSMLVIYFIFANLGCAPIPLALAGEVFPLAHRGVGSAVTGLWISICLIIGLKSTPHLIVSITVSGFFAVYGLVMGASLLILYFVMPETKDKTLQEIENFFNHGSFTVLVDNVVEETELEMIPK</sequence>
<evidence type="ECO:0000313" key="7">
    <source>
        <dbReference type="EMBL" id="CAH0599213.1"/>
    </source>
</evidence>
<keyword evidence="2 5" id="KW-0812">Transmembrane</keyword>
<reference evidence="7" key="1">
    <citation type="submission" date="2021-12" db="EMBL/GenBank/DDBJ databases">
        <authorList>
            <person name="King R."/>
        </authorList>
    </citation>
    <scope>NUCLEOTIDE SEQUENCE</scope>
</reference>
<feature type="transmembrane region" description="Helical" evidence="5">
    <location>
        <begin position="63"/>
        <end position="85"/>
    </location>
</feature>
<dbReference type="InterPro" id="IPR020846">
    <property type="entry name" value="MFS_dom"/>
</dbReference>
<evidence type="ECO:0000256" key="3">
    <source>
        <dbReference type="ARBA" id="ARBA00022989"/>
    </source>
</evidence>
<dbReference type="Proteomes" id="UP001154114">
    <property type="component" value="Chromosome 27"/>
</dbReference>
<feature type="transmembrane region" description="Helical" evidence="5">
    <location>
        <begin position="369"/>
        <end position="392"/>
    </location>
</feature>
<feature type="transmembrane region" description="Helical" evidence="5">
    <location>
        <begin position="335"/>
        <end position="357"/>
    </location>
</feature>
<gene>
    <name evidence="7" type="ORF">CINC_LOCUS8618</name>
</gene>
<dbReference type="GO" id="GO:0022857">
    <property type="term" value="F:transmembrane transporter activity"/>
    <property type="evidence" value="ECO:0007669"/>
    <property type="project" value="InterPro"/>
</dbReference>
<feature type="transmembrane region" description="Helical" evidence="5">
    <location>
        <begin position="23"/>
        <end position="43"/>
    </location>
</feature>
<dbReference type="AlphaFoldDB" id="A0A9P0BRB6"/>
<feature type="transmembrane region" description="Helical" evidence="5">
    <location>
        <begin position="117"/>
        <end position="138"/>
    </location>
</feature>
<feature type="transmembrane region" description="Helical" evidence="5">
    <location>
        <begin position="175"/>
        <end position="196"/>
    </location>
</feature>
<evidence type="ECO:0000256" key="4">
    <source>
        <dbReference type="ARBA" id="ARBA00023136"/>
    </source>
</evidence>
<feature type="domain" description="Major facilitator superfamily (MFS) profile" evidence="6">
    <location>
        <begin position="24"/>
        <end position="459"/>
    </location>
</feature>
<dbReference type="EMBL" id="LR824030">
    <property type="protein sequence ID" value="CAH0599213.1"/>
    <property type="molecule type" value="Genomic_DNA"/>
</dbReference>
<dbReference type="Gene3D" id="1.20.1250.20">
    <property type="entry name" value="MFS general substrate transporter like domains"/>
    <property type="match status" value="1"/>
</dbReference>
<dbReference type="SUPFAM" id="SSF103473">
    <property type="entry name" value="MFS general substrate transporter"/>
    <property type="match status" value="1"/>
</dbReference>
<evidence type="ECO:0000259" key="6">
    <source>
        <dbReference type="PROSITE" id="PS50850"/>
    </source>
</evidence>
<dbReference type="PROSITE" id="PS50850">
    <property type="entry name" value="MFS"/>
    <property type="match status" value="1"/>
</dbReference>
<dbReference type="InterPro" id="IPR005828">
    <property type="entry name" value="MFS_sugar_transport-like"/>
</dbReference>
<dbReference type="InterPro" id="IPR036259">
    <property type="entry name" value="MFS_trans_sf"/>
</dbReference>
<feature type="transmembrane region" description="Helical" evidence="5">
    <location>
        <begin position="308"/>
        <end position="328"/>
    </location>
</feature>
<keyword evidence="8" id="KW-1185">Reference proteome</keyword>
<proteinExistence type="predicted"/>
<organism evidence="7 8">
    <name type="scientific">Chrysodeixis includens</name>
    <name type="common">Soybean looper</name>
    <name type="synonym">Pseudoplusia includens</name>
    <dbReference type="NCBI Taxonomy" id="689277"/>
    <lineage>
        <taxon>Eukaryota</taxon>
        <taxon>Metazoa</taxon>
        <taxon>Ecdysozoa</taxon>
        <taxon>Arthropoda</taxon>
        <taxon>Hexapoda</taxon>
        <taxon>Insecta</taxon>
        <taxon>Pterygota</taxon>
        <taxon>Neoptera</taxon>
        <taxon>Endopterygota</taxon>
        <taxon>Lepidoptera</taxon>
        <taxon>Glossata</taxon>
        <taxon>Ditrysia</taxon>
        <taxon>Noctuoidea</taxon>
        <taxon>Noctuidae</taxon>
        <taxon>Plusiinae</taxon>
        <taxon>Chrysodeixis</taxon>
    </lineage>
</organism>
<feature type="transmembrane region" description="Helical" evidence="5">
    <location>
        <begin position="269"/>
        <end position="288"/>
    </location>
</feature>
<accession>A0A9P0BRB6</accession>
<dbReference type="GO" id="GO:0016020">
    <property type="term" value="C:membrane"/>
    <property type="evidence" value="ECO:0007669"/>
    <property type="project" value="UniProtKB-SubCell"/>
</dbReference>
<comment type="subcellular location">
    <subcellularLocation>
        <location evidence="1">Membrane</location>
        <topology evidence="1">Multi-pass membrane protein</topology>
    </subcellularLocation>
</comment>
<feature type="transmembrane region" description="Helical" evidence="5">
    <location>
        <begin position="92"/>
        <end position="111"/>
    </location>
</feature>
<keyword evidence="3 5" id="KW-1133">Transmembrane helix</keyword>
<dbReference type="OrthoDB" id="6133115at2759"/>
<evidence type="ECO:0000256" key="5">
    <source>
        <dbReference type="SAM" id="Phobius"/>
    </source>
</evidence>